<gene>
    <name evidence="8" type="ORF">FSW04_02225</name>
</gene>
<dbReference type="KEGG" id="bsol:FSW04_02225"/>
<dbReference type="Gene3D" id="3.90.550.10">
    <property type="entry name" value="Spore Coat Polysaccharide Biosynthesis Protein SpsA, Chain A"/>
    <property type="match status" value="1"/>
</dbReference>
<feature type="transmembrane region" description="Helical" evidence="7">
    <location>
        <begin position="50"/>
        <end position="67"/>
    </location>
</feature>
<evidence type="ECO:0000256" key="4">
    <source>
        <dbReference type="ARBA" id="ARBA00022692"/>
    </source>
</evidence>
<feature type="transmembrane region" description="Helical" evidence="7">
    <location>
        <begin position="441"/>
        <end position="459"/>
    </location>
</feature>
<evidence type="ECO:0000256" key="7">
    <source>
        <dbReference type="SAM" id="Phobius"/>
    </source>
</evidence>
<proteinExistence type="predicted"/>
<keyword evidence="2" id="KW-0328">Glycosyltransferase</keyword>
<dbReference type="EMBL" id="CP042430">
    <property type="protein sequence ID" value="QEC46510.1"/>
    <property type="molecule type" value="Genomic_DNA"/>
</dbReference>
<feature type="transmembrane region" description="Helical" evidence="7">
    <location>
        <begin position="491"/>
        <end position="509"/>
    </location>
</feature>
<comment type="subcellular location">
    <subcellularLocation>
        <location evidence="1">Membrane</location>
        <topology evidence="1">Multi-pass membrane protein</topology>
    </subcellularLocation>
</comment>
<dbReference type="OrthoDB" id="9797391at2"/>
<dbReference type="Pfam" id="PF13641">
    <property type="entry name" value="Glyco_tranf_2_3"/>
    <property type="match status" value="1"/>
</dbReference>
<evidence type="ECO:0000256" key="6">
    <source>
        <dbReference type="ARBA" id="ARBA00023136"/>
    </source>
</evidence>
<evidence type="ECO:0000313" key="8">
    <source>
        <dbReference type="EMBL" id="QEC46510.1"/>
    </source>
</evidence>
<feature type="transmembrane region" description="Helical" evidence="7">
    <location>
        <begin position="373"/>
        <end position="397"/>
    </location>
</feature>
<sequence>MTQASSTDLSASAPPHAWAPAPAPSAPIAAAARAFGDDYPGLTGQWRVKVAGLLLLLTTVLYVPWMLRSLDAHLPWLAYPFAAANLYSLLYGLVSVANAWQRRVPPRRPLPAGDEPGVAVIIPTCGESVPMILRTIVSVLGQDWPAERLTVIVSDDGHDPALEAALAAYPVRYHEPPPRDAPGRDGAAKAGNLNSAVALLDAEYPDIRYIETRDADDELGSDGFLRQVVGQLEARWGLAFVQTIKEAQVSAGDPFNNRESMFYRGQMLARNAANAVFPCGSGVVWRRTALREIGDFPTWNLVEDLQSGVEALRRGWSGMYLPIVGAVGQHSPEDVPNVYKQRGTWAIDTVRLLIWGRLSGLTLRQRLHFAEMLMFYLNAFTVLVYLPSIACSLLGYTPLAATRAGYLGHMLPLVLATEVWLLVVNHPFYDRRRRQRRRLRALWHVRIMWTGMAPIYMRATVQAVLGGRTRKPVYRVTRKVDDVRWHWRHTLPQTGLVLAVFAVLVYAVGHQRVPSVSVLAGAVYWGGMNIILLTGFVTRGWHGLGRVRSAVHGPSPLEGVIRATPEVVPEAS</sequence>
<dbReference type="GO" id="GO:0016020">
    <property type="term" value="C:membrane"/>
    <property type="evidence" value="ECO:0007669"/>
    <property type="project" value="UniProtKB-SubCell"/>
</dbReference>
<dbReference type="PANTHER" id="PTHR43867">
    <property type="entry name" value="CELLULOSE SYNTHASE CATALYTIC SUBUNIT A [UDP-FORMING]"/>
    <property type="match status" value="1"/>
</dbReference>
<reference evidence="8 9" key="1">
    <citation type="journal article" date="2018" name="J. Microbiol.">
        <title>Baekduia soli gen. nov., sp. nov., a novel bacterium isolated from the soil of Baekdu Mountain and proposal of a novel family name, Baekduiaceae fam. nov.</title>
        <authorList>
            <person name="An D.S."/>
            <person name="Siddiqi M.Z."/>
            <person name="Kim K.H."/>
            <person name="Yu H.S."/>
            <person name="Im W.T."/>
        </authorList>
    </citation>
    <scope>NUCLEOTIDE SEQUENCE [LARGE SCALE GENOMIC DNA]</scope>
    <source>
        <strain evidence="8 9">BR7-21</strain>
    </source>
</reference>
<evidence type="ECO:0000256" key="2">
    <source>
        <dbReference type="ARBA" id="ARBA00022676"/>
    </source>
</evidence>
<keyword evidence="5 7" id="KW-1133">Transmembrane helix</keyword>
<evidence type="ECO:0000256" key="1">
    <source>
        <dbReference type="ARBA" id="ARBA00004141"/>
    </source>
</evidence>
<dbReference type="InterPro" id="IPR029044">
    <property type="entry name" value="Nucleotide-diphossugar_trans"/>
</dbReference>
<keyword evidence="6 7" id="KW-0472">Membrane</keyword>
<dbReference type="AlphaFoldDB" id="A0A5B8U0P8"/>
<feature type="transmembrane region" description="Helical" evidence="7">
    <location>
        <begin position="516"/>
        <end position="537"/>
    </location>
</feature>
<dbReference type="RefSeq" id="WP_146915795.1">
    <property type="nucleotide sequence ID" value="NZ_CP042430.1"/>
</dbReference>
<dbReference type="SUPFAM" id="SSF53448">
    <property type="entry name" value="Nucleotide-diphospho-sugar transferases"/>
    <property type="match status" value="1"/>
</dbReference>
<protein>
    <submittedName>
        <fullName evidence="8">Glycosyltransferase</fullName>
    </submittedName>
</protein>
<keyword evidence="4 7" id="KW-0812">Transmembrane</keyword>
<keyword evidence="9" id="KW-1185">Reference proteome</keyword>
<keyword evidence="3 8" id="KW-0808">Transferase</keyword>
<evidence type="ECO:0000313" key="9">
    <source>
        <dbReference type="Proteomes" id="UP000321805"/>
    </source>
</evidence>
<dbReference type="GO" id="GO:0016757">
    <property type="term" value="F:glycosyltransferase activity"/>
    <property type="evidence" value="ECO:0007669"/>
    <property type="project" value="UniProtKB-KW"/>
</dbReference>
<dbReference type="Proteomes" id="UP000321805">
    <property type="component" value="Chromosome"/>
</dbReference>
<evidence type="ECO:0000256" key="5">
    <source>
        <dbReference type="ARBA" id="ARBA00022989"/>
    </source>
</evidence>
<dbReference type="InterPro" id="IPR050321">
    <property type="entry name" value="Glycosyltr_2/OpgH_subfam"/>
</dbReference>
<organism evidence="8 9">
    <name type="scientific">Baekduia soli</name>
    <dbReference type="NCBI Taxonomy" id="496014"/>
    <lineage>
        <taxon>Bacteria</taxon>
        <taxon>Bacillati</taxon>
        <taxon>Actinomycetota</taxon>
        <taxon>Thermoleophilia</taxon>
        <taxon>Solirubrobacterales</taxon>
        <taxon>Baekduiaceae</taxon>
        <taxon>Baekduia</taxon>
    </lineage>
</organism>
<feature type="transmembrane region" description="Helical" evidence="7">
    <location>
        <begin position="409"/>
        <end position="429"/>
    </location>
</feature>
<accession>A0A5B8U0P8</accession>
<dbReference type="PANTHER" id="PTHR43867:SF2">
    <property type="entry name" value="CELLULOSE SYNTHASE CATALYTIC SUBUNIT A [UDP-FORMING]"/>
    <property type="match status" value="1"/>
</dbReference>
<feature type="transmembrane region" description="Helical" evidence="7">
    <location>
        <begin position="79"/>
        <end position="100"/>
    </location>
</feature>
<evidence type="ECO:0000256" key="3">
    <source>
        <dbReference type="ARBA" id="ARBA00022679"/>
    </source>
</evidence>
<name>A0A5B8U0P8_9ACTN</name>